<protein>
    <submittedName>
        <fullName evidence="3">Uncharacterized protein</fullName>
    </submittedName>
</protein>
<keyword evidence="4" id="KW-1185">Reference proteome</keyword>
<proteinExistence type="predicted"/>
<dbReference type="AlphaFoldDB" id="A0A482WSX9"/>
<gene>
    <name evidence="3" type="ORF">LSTR_LSTR002982</name>
</gene>
<name>A0A482WSX9_LAOST</name>
<evidence type="ECO:0000256" key="1">
    <source>
        <dbReference type="SAM" id="MobiDB-lite"/>
    </source>
</evidence>
<accession>A0A482WSX9</accession>
<organism evidence="3 4">
    <name type="scientific">Laodelphax striatellus</name>
    <name type="common">Small brown planthopper</name>
    <name type="synonym">Delphax striatella</name>
    <dbReference type="NCBI Taxonomy" id="195883"/>
    <lineage>
        <taxon>Eukaryota</taxon>
        <taxon>Metazoa</taxon>
        <taxon>Ecdysozoa</taxon>
        <taxon>Arthropoda</taxon>
        <taxon>Hexapoda</taxon>
        <taxon>Insecta</taxon>
        <taxon>Pterygota</taxon>
        <taxon>Neoptera</taxon>
        <taxon>Paraneoptera</taxon>
        <taxon>Hemiptera</taxon>
        <taxon>Auchenorrhyncha</taxon>
        <taxon>Fulgoroidea</taxon>
        <taxon>Delphacidae</taxon>
        <taxon>Criomorphinae</taxon>
        <taxon>Laodelphax</taxon>
    </lineage>
</organism>
<feature type="signal peptide" evidence="2">
    <location>
        <begin position="1"/>
        <end position="25"/>
    </location>
</feature>
<keyword evidence="2" id="KW-0732">Signal</keyword>
<feature type="region of interest" description="Disordered" evidence="1">
    <location>
        <begin position="100"/>
        <end position="133"/>
    </location>
</feature>
<dbReference type="OrthoDB" id="6639870at2759"/>
<evidence type="ECO:0000256" key="2">
    <source>
        <dbReference type="SAM" id="SignalP"/>
    </source>
</evidence>
<dbReference type="InParanoid" id="A0A482WSX9"/>
<dbReference type="EMBL" id="QKKF02026461">
    <property type="protein sequence ID" value="RZF36386.1"/>
    <property type="molecule type" value="Genomic_DNA"/>
</dbReference>
<evidence type="ECO:0000313" key="3">
    <source>
        <dbReference type="EMBL" id="RZF36386.1"/>
    </source>
</evidence>
<dbReference type="Proteomes" id="UP000291343">
    <property type="component" value="Unassembled WGS sequence"/>
</dbReference>
<comment type="caution">
    <text evidence="3">The sequence shown here is derived from an EMBL/GenBank/DDBJ whole genome shotgun (WGS) entry which is preliminary data.</text>
</comment>
<sequence>MICHFFVNVIIGCLLLKCIPSLPFALKENVSRVDRDDIQPEEESSANISLASLLQENSEFIGQDLLRNILGLRFFNRAGHSSTEKGLTELTSDIETNDQLENGEMDDLSPAKVVDDSKYTSGSYEPDDSIGSVDEIARDPADYFEKIPKLHSKGKAGKKSGKLNSSSRKKLKSSSKIHSEPKAVKEKKIDKTGTSLDDGHVLMVLDAANNNTQLDPLYLVIQSKDGNLTSVLNSKIFNTRAKLYDIINKIGCNNNTTIEPSTNLMDREGCGVTRTTEIPIKTFETITQEITEITKTTSKSCKIPIKHDQGLNTTSIEHPPVKNKQPSETNCGDESIDLKPMFLKVYVPLSVQLEPLLASGRKQYVIKSISIDNSNEYKSVFGNDNYDKLLG</sequence>
<feature type="chain" id="PRO_5019837772" evidence="2">
    <location>
        <begin position="26"/>
        <end position="391"/>
    </location>
</feature>
<reference evidence="3 4" key="1">
    <citation type="journal article" date="2017" name="Gigascience">
        <title>Genome sequence of the small brown planthopper, Laodelphax striatellus.</title>
        <authorList>
            <person name="Zhu J."/>
            <person name="Jiang F."/>
            <person name="Wang X."/>
            <person name="Yang P."/>
            <person name="Bao Y."/>
            <person name="Zhao W."/>
            <person name="Wang W."/>
            <person name="Lu H."/>
            <person name="Wang Q."/>
            <person name="Cui N."/>
            <person name="Li J."/>
            <person name="Chen X."/>
            <person name="Luo L."/>
            <person name="Yu J."/>
            <person name="Kang L."/>
            <person name="Cui F."/>
        </authorList>
    </citation>
    <scope>NUCLEOTIDE SEQUENCE [LARGE SCALE GENOMIC DNA]</scope>
    <source>
        <strain evidence="3">Lst14</strain>
    </source>
</reference>
<feature type="compositionally biased region" description="Basic and acidic residues" evidence="1">
    <location>
        <begin position="177"/>
        <end position="188"/>
    </location>
</feature>
<evidence type="ECO:0000313" key="4">
    <source>
        <dbReference type="Proteomes" id="UP000291343"/>
    </source>
</evidence>
<feature type="region of interest" description="Disordered" evidence="1">
    <location>
        <begin position="148"/>
        <end position="188"/>
    </location>
</feature>
<feature type="compositionally biased region" description="Basic residues" evidence="1">
    <location>
        <begin position="149"/>
        <end position="175"/>
    </location>
</feature>